<reference evidence="12 13" key="1">
    <citation type="submission" date="2021-04" db="EMBL/GenBank/DDBJ databases">
        <authorList>
            <person name="Bliznina A."/>
        </authorList>
    </citation>
    <scope>NUCLEOTIDE SEQUENCE [LARGE SCALE GENOMIC DNA]</scope>
</reference>
<feature type="compositionally biased region" description="Polar residues" evidence="10">
    <location>
        <begin position="490"/>
        <end position="511"/>
    </location>
</feature>
<name>A0ABN7S4D5_OIKDI</name>
<feature type="compositionally biased region" description="Polar residues" evidence="10">
    <location>
        <begin position="387"/>
        <end position="418"/>
    </location>
</feature>
<comment type="similarity">
    <text evidence="2">Belongs to the GLI C2H2-type zinc-finger protein family.</text>
</comment>
<feature type="region of interest" description="Disordered" evidence="10">
    <location>
        <begin position="352"/>
        <end position="431"/>
    </location>
</feature>
<keyword evidence="13" id="KW-1185">Reference proteome</keyword>
<feature type="region of interest" description="Disordered" evidence="10">
    <location>
        <begin position="489"/>
        <end position="514"/>
    </location>
</feature>
<evidence type="ECO:0000256" key="6">
    <source>
        <dbReference type="ARBA" id="ARBA00022833"/>
    </source>
</evidence>
<dbReference type="PROSITE" id="PS00028">
    <property type="entry name" value="ZINC_FINGER_C2H2_1"/>
    <property type="match status" value="3"/>
</dbReference>
<dbReference type="Proteomes" id="UP001158576">
    <property type="component" value="Chromosome PAR"/>
</dbReference>
<dbReference type="InterPro" id="IPR043359">
    <property type="entry name" value="GLI-like"/>
</dbReference>
<protein>
    <submittedName>
        <fullName evidence="12">Oidioi.mRNA.OKI2018_I69.PAR.g12646.t1.cds</fullName>
    </submittedName>
</protein>
<dbReference type="PANTHER" id="PTHR45718:SF8">
    <property type="entry name" value="GLIS FAMILY ZINC FINGER 2"/>
    <property type="match status" value="1"/>
</dbReference>
<keyword evidence="8" id="KW-0539">Nucleus</keyword>
<comment type="subcellular location">
    <subcellularLocation>
        <location evidence="1">Nucleus</location>
    </subcellularLocation>
</comment>
<evidence type="ECO:0000259" key="11">
    <source>
        <dbReference type="PROSITE" id="PS50157"/>
    </source>
</evidence>
<keyword evidence="5 9" id="KW-0863">Zinc-finger</keyword>
<feature type="region of interest" description="Disordered" evidence="10">
    <location>
        <begin position="532"/>
        <end position="615"/>
    </location>
</feature>
<feature type="compositionally biased region" description="Basic and acidic residues" evidence="10">
    <location>
        <begin position="422"/>
        <end position="431"/>
    </location>
</feature>
<evidence type="ECO:0000256" key="9">
    <source>
        <dbReference type="PROSITE-ProRule" id="PRU00042"/>
    </source>
</evidence>
<evidence type="ECO:0000256" key="8">
    <source>
        <dbReference type="ARBA" id="ARBA00023242"/>
    </source>
</evidence>
<keyword evidence="4" id="KW-0677">Repeat</keyword>
<feature type="compositionally biased region" description="Polar residues" evidence="10">
    <location>
        <begin position="558"/>
        <end position="578"/>
    </location>
</feature>
<feature type="compositionally biased region" description="Polar residues" evidence="10">
    <location>
        <begin position="30"/>
        <end position="45"/>
    </location>
</feature>
<evidence type="ECO:0000313" key="12">
    <source>
        <dbReference type="EMBL" id="CAG5090555.1"/>
    </source>
</evidence>
<feature type="compositionally biased region" description="Low complexity" evidence="10">
    <location>
        <begin position="542"/>
        <end position="552"/>
    </location>
</feature>
<dbReference type="EMBL" id="OU015568">
    <property type="protein sequence ID" value="CAG5090555.1"/>
    <property type="molecule type" value="Genomic_DNA"/>
</dbReference>
<feature type="domain" description="C2H2-type" evidence="11">
    <location>
        <begin position="339"/>
        <end position="369"/>
    </location>
</feature>
<evidence type="ECO:0000313" key="13">
    <source>
        <dbReference type="Proteomes" id="UP001158576"/>
    </source>
</evidence>
<feature type="compositionally biased region" description="Basic and acidic residues" evidence="10">
    <location>
        <begin position="20"/>
        <end position="29"/>
    </location>
</feature>
<evidence type="ECO:0000256" key="5">
    <source>
        <dbReference type="ARBA" id="ARBA00022771"/>
    </source>
</evidence>
<dbReference type="SMART" id="SM00355">
    <property type="entry name" value="ZnF_C2H2"/>
    <property type="match status" value="5"/>
</dbReference>
<dbReference type="InterPro" id="IPR036236">
    <property type="entry name" value="Znf_C2H2_sf"/>
</dbReference>
<gene>
    <name evidence="12" type="ORF">OKIOD_LOCUS4204</name>
</gene>
<feature type="domain" description="C2H2-type" evidence="11">
    <location>
        <begin position="278"/>
        <end position="307"/>
    </location>
</feature>
<evidence type="ECO:0000256" key="7">
    <source>
        <dbReference type="ARBA" id="ARBA00023125"/>
    </source>
</evidence>
<dbReference type="Gene3D" id="3.30.160.60">
    <property type="entry name" value="Classic Zinc Finger"/>
    <property type="match status" value="4"/>
</dbReference>
<keyword evidence="7" id="KW-0238">DNA-binding</keyword>
<dbReference type="PANTHER" id="PTHR45718">
    <property type="entry name" value="TRANSCRIPTIONAL ACTIVATOR CUBITUS INTERRUPTUS"/>
    <property type="match status" value="1"/>
</dbReference>
<dbReference type="PROSITE" id="PS50157">
    <property type="entry name" value="ZINC_FINGER_C2H2_2"/>
    <property type="match status" value="4"/>
</dbReference>
<feature type="domain" description="C2H2-type" evidence="11">
    <location>
        <begin position="308"/>
        <end position="338"/>
    </location>
</feature>
<dbReference type="Pfam" id="PF00096">
    <property type="entry name" value="zf-C2H2"/>
    <property type="match status" value="3"/>
</dbReference>
<dbReference type="SUPFAM" id="SSF57667">
    <property type="entry name" value="beta-beta-alpha zinc fingers"/>
    <property type="match status" value="3"/>
</dbReference>
<accession>A0ABN7S4D5</accession>
<feature type="domain" description="C2H2-type" evidence="11">
    <location>
        <begin position="250"/>
        <end position="277"/>
    </location>
</feature>
<dbReference type="InterPro" id="IPR013087">
    <property type="entry name" value="Znf_C2H2_type"/>
</dbReference>
<feature type="compositionally biased region" description="Basic and acidic residues" evidence="10">
    <location>
        <begin position="584"/>
        <end position="601"/>
    </location>
</feature>
<evidence type="ECO:0000256" key="10">
    <source>
        <dbReference type="SAM" id="MobiDB-lite"/>
    </source>
</evidence>
<organism evidence="12 13">
    <name type="scientific">Oikopleura dioica</name>
    <name type="common">Tunicate</name>
    <dbReference type="NCBI Taxonomy" id="34765"/>
    <lineage>
        <taxon>Eukaryota</taxon>
        <taxon>Metazoa</taxon>
        <taxon>Chordata</taxon>
        <taxon>Tunicata</taxon>
        <taxon>Appendicularia</taxon>
        <taxon>Copelata</taxon>
        <taxon>Oikopleuridae</taxon>
        <taxon>Oikopleura</taxon>
    </lineage>
</organism>
<keyword evidence="6" id="KW-0862">Zinc</keyword>
<keyword evidence="3" id="KW-0479">Metal-binding</keyword>
<evidence type="ECO:0000256" key="4">
    <source>
        <dbReference type="ARBA" id="ARBA00022737"/>
    </source>
</evidence>
<evidence type="ECO:0000256" key="1">
    <source>
        <dbReference type="ARBA" id="ARBA00004123"/>
    </source>
</evidence>
<evidence type="ECO:0000256" key="2">
    <source>
        <dbReference type="ARBA" id="ARBA00010831"/>
    </source>
</evidence>
<proteinExistence type="inferred from homology"/>
<dbReference type="InterPro" id="IPR056436">
    <property type="entry name" value="Znf-C2H2_ZIC1-5/GLI1-3-like"/>
</dbReference>
<feature type="region of interest" description="Disordered" evidence="10">
    <location>
        <begin position="627"/>
        <end position="663"/>
    </location>
</feature>
<feature type="region of interest" description="Disordered" evidence="10">
    <location>
        <begin position="12"/>
        <end position="45"/>
    </location>
</feature>
<dbReference type="Pfam" id="PF23561">
    <property type="entry name" value="zf-C2H2_15"/>
    <property type="match status" value="1"/>
</dbReference>
<sequence length="737" mass="83130">MFKGGVVKRLNGTFKRKKQNKETEVKRSSDMSTQTDLPTEIPQPQQMLSTPSQCFLLQLSGTLTQPQVCNVLENSLEATLRLSGESLQKFLPYNGSDLRSRKRDRSALDLSSSLEFSEFLRSSQERSARNSTADSFCHSNAFTHSHQATTFGFNPAHSHSQMQMPITHMQAYQNMYQQANVYAASHPVTPKLEPGATQQNAHLTVESDEQFSCNWGSCAVVHHQINDLVEHINKDHLERDGRRDLVCHWQGCSRGKKPFKALYMLRIHMRSHSGEKPCECPYPGCGKRYSRHENLKTHMRSHTNERPYECQMPGCHKTFTNASDRAKHQNRTHTTEKRYICDFPNCEKRYTDPSSLRKHKKTVHGDDSHRPPNRKIRKTEPKPDSMGQFTTQAQRKISTYQPKTRPSTVLGSTGSPMGQDSGMERDGSGSDIVVDRLHGTAATGDVMTVTQQSSKLSVVGQRARSVFKNLKTGVSSLMSQKKDSAIYMSESMQSSSECDLNQEESSISGSPSKPLKTIISAEQRYQLENLHNRSQNLPPTPSAASSSYVPSVDEYWQDPSSPSWPISPKNQQKQSPTAPAQAPRLHELEPLSCKSERKENPCHSLGAPQRDFHPANQTANRNHWMAMMGHHSPHPAASPSNYGAYPSPPPQAESNPYVHYQPQGPAMGYHHPWGQPWPYSPSSDPNSPSNYPMSTVFNPEGFNKMNVMTREGLWQMYNRENNLYSQMLSDQNRQKQS</sequence>
<evidence type="ECO:0000256" key="3">
    <source>
        <dbReference type="ARBA" id="ARBA00022723"/>
    </source>
</evidence>